<comment type="caution">
    <text evidence="2">The sequence shown here is derived from an EMBL/GenBank/DDBJ whole genome shotgun (WGS) entry which is preliminary data.</text>
</comment>
<organism evidence="2 3">
    <name type="scientific">Listeria floridensis FSL S10-1187</name>
    <dbReference type="NCBI Taxonomy" id="1265817"/>
    <lineage>
        <taxon>Bacteria</taxon>
        <taxon>Bacillati</taxon>
        <taxon>Bacillota</taxon>
        <taxon>Bacilli</taxon>
        <taxon>Bacillales</taxon>
        <taxon>Listeriaceae</taxon>
        <taxon>Listeria</taxon>
    </lineage>
</organism>
<reference evidence="2 3" key="1">
    <citation type="journal article" date="2014" name="Int. J. Syst. Evol. Microbiol.">
        <title>Listeria floridensis sp. nov., Listeria aquatica sp. nov., Listeria cornellensis sp. nov., Listeria riparia sp. nov. and Listeria grandensis sp. nov., from agricultural and natural environments.</title>
        <authorList>
            <person name="den Bakker H.C."/>
            <person name="Warchocki S."/>
            <person name="Wright E.M."/>
            <person name="Allred A.F."/>
            <person name="Ahlstrom C."/>
            <person name="Manuel C.S."/>
            <person name="Stasiewicz M.J."/>
            <person name="Burrell A."/>
            <person name="Roof S."/>
            <person name="Strawn L."/>
            <person name="Fortes E.D."/>
            <person name="Nightingale K.K."/>
            <person name="Kephart D."/>
            <person name="Wiedmann M."/>
        </authorList>
    </citation>
    <scope>NUCLEOTIDE SEQUENCE [LARGE SCALE GENOMIC DNA]</scope>
    <source>
        <strain evidence="2 3">FSL S10-1187</strain>
    </source>
</reference>
<dbReference type="RefSeq" id="WP_036097597.1">
    <property type="nucleotide sequence ID" value="NZ_AODF01000021.1"/>
</dbReference>
<evidence type="ECO:0000313" key="2">
    <source>
        <dbReference type="EMBL" id="EUJ30755.1"/>
    </source>
</evidence>
<accession>A0ABN0RE83</accession>
<keyword evidence="1" id="KW-0732">Signal</keyword>
<feature type="signal peptide" evidence="1">
    <location>
        <begin position="1"/>
        <end position="27"/>
    </location>
</feature>
<dbReference type="EMBL" id="AODF01000021">
    <property type="protein sequence ID" value="EUJ30755.1"/>
    <property type="molecule type" value="Genomic_DNA"/>
</dbReference>
<evidence type="ECO:0000256" key="1">
    <source>
        <dbReference type="SAM" id="SignalP"/>
    </source>
</evidence>
<protein>
    <submittedName>
        <fullName evidence="2">Uncharacterized protein</fullName>
    </submittedName>
</protein>
<sequence>MREKWIKLIVAMLILAASNLLVPLAFASATPEIEVVSTNQDSDDLSGLFLLDDYTISTPLVVVNEHNQVELSFETSTMSSIYYTASNGKAHQTDYSEQHRIFLDDLSNGENSLRLVAIDESGHKTTVSLIITVSGLHPGKPQKKISHVRLKVLAPIRDIKQTDND</sequence>
<feature type="chain" id="PRO_5046255324" evidence="1">
    <location>
        <begin position="28"/>
        <end position="165"/>
    </location>
</feature>
<gene>
    <name evidence="2" type="ORF">MFLO_10154</name>
</gene>
<name>A0ABN0RE83_9LIST</name>
<evidence type="ECO:0000313" key="3">
    <source>
        <dbReference type="Proteomes" id="UP000019249"/>
    </source>
</evidence>
<proteinExistence type="predicted"/>
<keyword evidence="3" id="KW-1185">Reference proteome</keyword>
<dbReference type="Proteomes" id="UP000019249">
    <property type="component" value="Unassembled WGS sequence"/>
</dbReference>